<gene>
    <name evidence="1" type="ORF">HN018_26765</name>
</gene>
<dbReference type="KEGG" id="lck:HN018_26765"/>
<reference evidence="1 2" key="1">
    <citation type="journal article" date="2014" name="World J. Microbiol. Biotechnol.">
        <title>Biodiversity and physiological characteristics of Antarctic and Arctic lichens-associated bacteria.</title>
        <authorList>
            <person name="Lee Y.M."/>
            <person name="Kim E.H."/>
            <person name="Lee H.K."/>
            <person name="Hong S.G."/>
        </authorList>
    </citation>
    <scope>NUCLEOTIDE SEQUENCE [LARGE SCALE GENOMIC DNA]</scope>
    <source>
        <strain evidence="1 2">PAMC 26569</strain>
        <plasmid evidence="1">unnamed4</plasmid>
    </source>
</reference>
<evidence type="ECO:0000313" key="2">
    <source>
        <dbReference type="Proteomes" id="UP000500767"/>
    </source>
</evidence>
<sequence>MVNTSRRAVLEGSPAETAVWNAYEAVKAVAIEMQAASLDDVLILAAFARSEASSLGGFQLTENEAVGYSNRLTRILSEIMIGLCRFAGVPESVAAADYDVANSIEDGGIASLRAAAARLAGVA</sequence>
<dbReference type="EMBL" id="CP053711">
    <property type="protein sequence ID" value="QKE93736.1"/>
    <property type="molecule type" value="Genomic_DNA"/>
</dbReference>
<dbReference type="RefSeq" id="WP_171834182.1">
    <property type="nucleotide sequence ID" value="NZ_CP053711.1"/>
</dbReference>
<dbReference type="AlphaFoldDB" id="A0A6M8HZP9"/>
<dbReference type="Proteomes" id="UP000500767">
    <property type="component" value="Plasmid unnamed4"/>
</dbReference>
<accession>A0A6M8HZP9</accession>
<keyword evidence="1" id="KW-0614">Plasmid</keyword>
<geneLocation type="plasmid" evidence="1 2">
    <name>unnamed4</name>
</geneLocation>
<evidence type="ECO:0000313" key="1">
    <source>
        <dbReference type="EMBL" id="QKE93736.1"/>
    </source>
</evidence>
<proteinExistence type="predicted"/>
<name>A0A6M8HZP9_9PROT</name>
<organism evidence="1 2">
    <name type="scientific">Lichenicola cladoniae</name>
    <dbReference type="NCBI Taxonomy" id="1484109"/>
    <lineage>
        <taxon>Bacteria</taxon>
        <taxon>Pseudomonadati</taxon>
        <taxon>Pseudomonadota</taxon>
        <taxon>Alphaproteobacteria</taxon>
        <taxon>Acetobacterales</taxon>
        <taxon>Acetobacteraceae</taxon>
        <taxon>Lichenicola</taxon>
    </lineage>
</organism>
<protein>
    <submittedName>
        <fullName evidence="1">Uncharacterized protein</fullName>
    </submittedName>
</protein>
<keyword evidence="2" id="KW-1185">Reference proteome</keyword>